<feature type="compositionally biased region" description="Polar residues" evidence="2">
    <location>
        <begin position="810"/>
        <end position="821"/>
    </location>
</feature>
<name>A0A409V8Q9_9AGAR</name>
<dbReference type="EMBL" id="NHTK01006134">
    <property type="protein sequence ID" value="PPQ62971.1"/>
    <property type="molecule type" value="Genomic_DNA"/>
</dbReference>
<evidence type="ECO:0000256" key="1">
    <source>
        <dbReference type="SAM" id="Coils"/>
    </source>
</evidence>
<keyword evidence="4" id="KW-1185">Reference proteome</keyword>
<feature type="compositionally biased region" description="Low complexity" evidence="2">
    <location>
        <begin position="177"/>
        <end position="191"/>
    </location>
</feature>
<feature type="compositionally biased region" description="Polar residues" evidence="2">
    <location>
        <begin position="617"/>
        <end position="639"/>
    </location>
</feature>
<feature type="region of interest" description="Disordered" evidence="2">
    <location>
        <begin position="142"/>
        <end position="205"/>
    </location>
</feature>
<feature type="compositionally biased region" description="Acidic residues" evidence="2">
    <location>
        <begin position="105"/>
        <end position="120"/>
    </location>
</feature>
<feature type="compositionally biased region" description="Polar residues" evidence="2">
    <location>
        <begin position="272"/>
        <end position="297"/>
    </location>
</feature>
<feature type="compositionally biased region" description="Polar residues" evidence="2">
    <location>
        <begin position="556"/>
        <end position="566"/>
    </location>
</feature>
<feature type="compositionally biased region" description="Acidic residues" evidence="2">
    <location>
        <begin position="142"/>
        <end position="154"/>
    </location>
</feature>
<feature type="region of interest" description="Disordered" evidence="2">
    <location>
        <begin position="20"/>
        <end position="47"/>
    </location>
</feature>
<dbReference type="AlphaFoldDB" id="A0A409V8Q9"/>
<feature type="compositionally biased region" description="Polar residues" evidence="2">
    <location>
        <begin position="580"/>
        <end position="591"/>
    </location>
</feature>
<dbReference type="OrthoDB" id="2565072at2759"/>
<feature type="compositionally biased region" description="Polar residues" evidence="2">
    <location>
        <begin position="24"/>
        <end position="43"/>
    </location>
</feature>
<sequence>MLRSLQDAHDDHLRQLLDQRSARTDVTQGRLSTLSEYSDTPSVYSRPYFSPKSYDKSDSYPYHSDYGFNSPIPHSDNRRGPIHNVSSSMLNLDDDPRSSFAPSESYDDEQSTLEDGEEQEPIARMSYLGPKMRFHSRAPWELEGDALDEEDEPEDISKPFGSGFPFSRSNGSKAINSTSSSPRPSYASRPSGESAHSTLPPKRSFETINSQISYSRGALYALAQESMSSNSLARPSQPAKETLRNKFSLGRIRSDTPTSPVPPSPSTRTFSNIKGSSSPRGYESTSEKTYSYVSTDTRAGDSVHPYANPDLVETYTDESSQGSPPSYLPPRNDSSVTVTQFSPPSGARALHPDSSTHPINPRHRPSAFQARDISSPVPVITPSQHLDGAPHEMPPSINHLPGWTERNVTPGFSLISLEEARAQRMRAATSNVDSRISTISGSSNTSAPFPSADSEASNLTQASDSSAFSVLSSRNRGRSISAGAAKAKNALQTFVGQPKPERRDSEPAVPPLPQGVTSQGKTLKHKKSGFMRLFNGNKTSERDEAAEVPPVPNLPESANISPSQTPLRPKVTIPRIPVPSISQSMLDPSNPSEDRGQDLHSPSSAYLSPKRSPPALSISTDPLNQGGRSSTSVIREGSAAQQTLTVNRPWLQDQPQSAPPNLSEFPSLKLRPVSTLFSAHFEHIVAPDTHTSNEIDSEPLTSSSPNTIVSPLTPASASRNHHEAMCFDAPLGLEEPPTVKHLQDQLASAKKAYQMQIWELEGQVRDLKAELDLIKSKSRSDVCLACGREKDELTNATAPKSVVNRPRARTGTSTRFGSVLP</sequence>
<feature type="coiled-coil region" evidence="1">
    <location>
        <begin position="750"/>
        <end position="777"/>
    </location>
</feature>
<feature type="compositionally biased region" description="Polar residues" evidence="2">
    <location>
        <begin position="428"/>
        <end position="462"/>
    </location>
</feature>
<feature type="region of interest" description="Disordered" evidence="2">
    <location>
        <begin position="491"/>
        <end position="639"/>
    </location>
</feature>
<evidence type="ECO:0000313" key="4">
    <source>
        <dbReference type="Proteomes" id="UP000284842"/>
    </source>
</evidence>
<feature type="region of interest" description="Disordered" evidence="2">
    <location>
        <begin position="71"/>
        <end position="120"/>
    </location>
</feature>
<organism evidence="3 4">
    <name type="scientific">Panaeolus cyanescens</name>
    <dbReference type="NCBI Taxonomy" id="181874"/>
    <lineage>
        <taxon>Eukaryota</taxon>
        <taxon>Fungi</taxon>
        <taxon>Dikarya</taxon>
        <taxon>Basidiomycota</taxon>
        <taxon>Agaricomycotina</taxon>
        <taxon>Agaricomycetes</taxon>
        <taxon>Agaricomycetidae</taxon>
        <taxon>Agaricales</taxon>
        <taxon>Agaricineae</taxon>
        <taxon>Galeropsidaceae</taxon>
        <taxon>Panaeolus</taxon>
    </lineage>
</organism>
<proteinExistence type="predicted"/>
<feature type="region of interest" description="Disordered" evidence="2">
    <location>
        <begin position="797"/>
        <end position="821"/>
    </location>
</feature>
<dbReference type="Proteomes" id="UP000284842">
    <property type="component" value="Unassembled WGS sequence"/>
</dbReference>
<feature type="region of interest" description="Disordered" evidence="2">
    <location>
        <begin position="426"/>
        <end position="470"/>
    </location>
</feature>
<feature type="region of interest" description="Disordered" evidence="2">
    <location>
        <begin position="225"/>
        <end position="404"/>
    </location>
</feature>
<accession>A0A409V8Q9</accession>
<feature type="compositionally biased region" description="Polar residues" evidence="2">
    <location>
        <begin position="167"/>
        <end position="176"/>
    </location>
</feature>
<feature type="compositionally biased region" description="Polar residues" evidence="2">
    <location>
        <begin position="225"/>
        <end position="234"/>
    </location>
</feature>
<keyword evidence="1" id="KW-0175">Coiled coil</keyword>
<dbReference type="InParanoid" id="A0A409V8Q9"/>
<feature type="compositionally biased region" description="Polar residues" evidence="2">
    <location>
        <begin position="332"/>
        <end position="343"/>
    </location>
</feature>
<protein>
    <submittedName>
        <fullName evidence="3">Uncharacterized protein</fullName>
    </submittedName>
</protein>
<comment type="caution">
    <text evidence="3">The sequence shown here is derived from an EMBL/GenBank/DDBJ whole genome shotgun (WGS) entry which is preliminary data.</text>
</comment>
<reference evidence="3 4" key="1">
    <citation type="journal article" date="2018" name="Evol. Lett.">
        <title>Horizontal gene cluster transfer increased hallucinogenic mushroom diversity.</title>
        <authorList>
            <person name="Reynolds H.T."/>
            <person name="Vijayakumar V."/>
            <person name="Gluck-Thaler E."/>
            <person name="Korotkin H.B."/>
            <person name="Matheny P.B."/>
            <person name="Slot J.C."/>
        </authorList>
    </citation>
    <scope>NUCLEOTIDE SEQUENCE [LARGE SCALE GENOMIC DNA]</scope>
    <source>
        <strain evidence="3 4">2629</strain>
    </source>
</reference>
<feature type="region of interest" description="Disordered" evidence="2">
    <location>
        <begin position="689"/>
        <end position="708"/>
    </location>
</feature>
<gene>
    <name evidence="3" type="ORF">CVT24_006077</name>
</gene>
<evidence type="ECO:0000313" key="3">
    <source>
        <dbReference type="EMBL" id="PPQ62971.1"/>
    </source>
</evidence>
<evidence type="ECO:0000256" key="2">
    <source>
        <dbReference type="SAM" id="MobiDB-lite"/>
    </source>
</evidence>